<name>A0A8X6LQ28_TRICU</name>
<evidence type="ECO:0000313" key="3">
    <source>
        <dbReference type="Proteomes" id="UP000887116"/>
    </source>
</evidence>
<evidence type="ECO:0000256" key="1">
    <source>
        <dbReference type="SAM" id="MobiDB-lite"/>
    </source>
</evidence>
<dbReference type="AlphaFoldDB" id="A0A8X6LQ28"/>
<organism evidence="2 3">
    <name type="scientific">Trichonephila clavata</name>
    <name type="common">Joro spider</name>
    <name type="synonym">Nephila clavata</name>
    <dbReference type="NCBI Taxonomy" id="2740835"/>
    <lineage>
        <taxon>Eukaryota</taxon>
        <taxon>Metazoa</taxon>
        <taxon>Ecdysozoa</taxon>
        <taxon>Arthropoda</taxon>
        <taxon>Chelicerata</taxon>
        <taxon>Arachnida</taxon>
        <taxon>Araneae</taxon>
        <taxon>Araneomorphae</taxon>
        <taxon>Entelegynae</taxon>
        <taxon>Araneoidea</taxon>
        <taxon>Nephilidae</taxon>
        <taxon>Trichonephila</taxon>
    </lineage>
</organism>
<feature type="region of interest" description="Disordered" evidence="1">
    <location>
        <begin position="57"/>
        <end position="86"/>
    </location>
</feature>
<protein>
    <submittedName>
        <fullName evidence="2">Uncharacterized protein</fullName>
    </submittedName>
</protein>
<reference evidence="2" key="1">
    <citation type="submission" date="2020-07" db="EMBL/GenBank/DDBJ databases">
        <title>Multicomponent nature underlies the extraordinary mechanical properties of spider dragline silk.</title>
        <authorList>
            <person name="Kono N."/>
            <person name="Nakamura H."/>
            <person name="Mori M."/>
            <person name="Yoshida Y."/>
            <person name="Ohtoshi R."/>
            <person name="Malay A.D."/>
            <person name="Moran D.A.P."/>
            <person name="Tomita M."/>
            <person name="Numata K."/>
            <person name="Arakawa K."/>
        </authorList>
    </citation>
    <scope>NUCLEOTIDE SEQUENCE</scope>
</reference>
<comment type="caution">
    <text evidence="2">The sequence shown here is derived from an EMBL/GenBank/DDBJ whole genome shotgun (WGS) entry which is preliminary data.</text>
</comment>
<evidence type="ECO:0000313" key="2">
    <source>
        <dbReference type="EMBL" id="GFR17890.1"/>
    </source>
</evidence>
<dbReference type="EMBL" id="BMAO01017706">
    <property type="protein sequence ID" value="GFR17890.1"/>
    <property type="molecule type" value="Genomic_DNA"/>
</dbReference>
<keyword evidence="3" id="KW-1185">Reference proteome</keyword>
<accession>A0A8X6LQ28</accession>
<dbReference type="OrthoDB" id="10524898at2759"/>
<sequence>MRTNTTLFFFIDSFRQSFITHLYKATDNLLQRIQKRSLFMTQQVRFSMTQILTNVHPERVHHTYPEQNDSGRGIGEGSEQHSQLSP</sequence>
<gene>
    <name evidence="2" type="ORF">TNCT_6301</name>
</gene>
<dbReference type="Proteomes" id="UP000887116">
    <property type="component" value="Unassembled WGS sequence"/>
</dbReference>
<proteinExistence type="predicted"/>